<protein>
    <submittedName>
        <fullName evidence="2">Prephenate dehydrogenase/arogenate dehydrogenase family protein</fullName>
    </submittedName>
</protein>
<name>A0AAX4NEH0_9ARCH</name>
<keyword evidence="1" id="KW-0560">Oxidoreductase</keyword>
<dbReference type="SUPFAM" id="SSF51735">
    <property type="entry name" value="NAD(P)-binding Rossmann-fold domains"/>
    <property type="match status" value="1"/>
</dbReference>
<dbReference type="InterPro" id="IPR050812">
    <property type="entry name" value="Preph/Arog_dehydrog"/>
</dbReference>
<dbReference type="AlphaFoldDB" id="A0AAX4NEH0"/>
<dbReference type="GO" id="GO:0008977">
    <property type="term" value="F:prephenate dehydrogenase (NAD+) activity"/>
    <property type="evidence" value="ECO:0007669"/>
    <property type="project" value="TreeGrafter"/>
</dbReference>
<dbReference type="KEGG" id="omr:OXIME_000436"/>
<dbReference type="Gene3D" id="3.40.50.720">
    <property type="entry name" value="NAD(P)-binding Rossmann-like Domain"/>
    <property type="match status" value="1"/>
</dbReference>
<dbReference type="EMBL" id="CP133772">
    <property type="protein sequence ID" value="WYX99891.1"/>
    <property type="molecule type" value="Genomic_DNA"/>
</dbReference>
<dbReference type="PANTHER" id="PTHR21363:SF0">
    <property type="entry name" value="PREPHENATE DEHYDROGENASE [NADP(+)]"/>
    <property type="match status" value="1"/>
</dbReference>
<sequence length="214" mass="24121">MGNRGRMGSFLTELFRGKGFEIKGSDILDENTDRRESEIRNSDAVVLAVPQEVALKFVKDHADLKNIIEIGSVKTIFSEFVGKIVCIHPLFGPLSHKNKARKQIIFIDDISPPEKKEMIMKLFGQIELVSMTADRHDRIMADILVAPYIISILSSRVEIHKDLSTRSSRLLEHMADISKAESGEVLKKTISMNPYSPLIFRKIMEGIRDLGGEI</sequence>
<organism evidence="2 3">
    <name type="scientific">Oxyplasma meridianum</name>
    <dbReference type="NCBI Taxonomy" id="3073602"/>
    <lineage>
        <taxon>Archaea</taxon>
        <taxon>Methanobacteriati</taxon>
        <taxon>Thermoplasmatota</taxon>
        <taxon>Thermoplasmata</taxon>
        <taxon>Thermoplasmatales</taxon>
        <taxon>Thermoplasmataceae</taxon>
        <taxon>Oxyplasma</taxon>
    </lineage>
</organism>
<dbReference type="GO" id="GO:0070403">
    <property type="term" value="F:NAD+ binding"/>
    <property type="evidence" value="ECO:0007669"/>
    <property type="project" value="TreeGrafter"/>
</dbReference>
<accession>A0AAX4NEH0</accession>
<dbReference type="PANTHER" id="PTHR21363">
    <property type="entry name" value="PREPHENATE DEHYDROGENASE"/>
    <property type="match status" value="1"/>
</dbReference>
<reference evidence="2 3" key="1">
    <citation type="submission" date="2023-09" db="EMBL/GenBank/DDBJ databases">
        <authorList>
            <person name="Golyshina O.V."/>
            <person name="Lunev E.A."/>
            <person name="Bargiela R."/>
            <person name="Gaines M.C."/>
            <person name="Daum B."/>
            <person name="Bale N.J."/>
            <person name="Koenen M."/>
            <person name="Sinninghe Damst J.S."/>
            <person name="Yakimov M."/>
            <person name="Golyshin P.N."/>
        </authorList>
    </citation>
    <scope>NUCLEOTIDE SEQUENCE [LARGE SCALE GENOMIC DNA]</scope>
    <source>
        <strain evidence="2 3">M1</strain>
    </source>
</reference>
<keyword evidence="3" id="KW-1185">Reference proteome</keyword>
<dbReference type="InterPro" id="IPR036291">
    <property type="entry name" value="NAD(P)-bd_dom_sf"/>
</dbReference>
<gene>
    <name evidence="2" type="ORF">OXIME_000436</name>
</gene>
<dbReference type="Proteomes" id="UP001451606">
    <property type="component" value="Chromosome"/>
</dbReference>
<evidence type="ECO:0000313" key="3">
    <source>
        <dbReference type="Proteomes" id="UP001451606"/>
    </source>
</evidence>
<evidence type="ECO:0000256" key="1">
    <source>
        <dbReference type="ARBA" id="ARBA00023002"/>
    </source>
</evidence>
<dbReference type="RefSeq" id="WP_393971850.1">
    <property type="nucleotide sequence ID" value="NZ_CP133772.1"/>
</dbReference>
<dbReference type="GeneID" id="95967161"/>
<evidence type="ECO:0000313" key="2">
    <source>
        <dbReference type="EMBL" id="WYX99891.1"/>
    </source>
</evidence>
<proteinExistence type="predicted"/>
<dbReference type="GO" id="GO:0006571">
    <property type="term" value="P:tyrosine biosynthetic process"/>
    <property type="evidence" value="ECO:0007669"/>
    <property type="project" value="TreeGrafter"/>
</dbReference>